<dbReference type="Proteomes" id="UP000027219">
    <property type="component" value="Unassembled WGS sequence"/>
</dbReference>
<dbReference type="GO" id="GO:0006508">
    <property type="term" value="P:proteolysis"/>
    <property type="evidence" value="ECO:0007669"/>
    <property type="project" value="UniProtKB-KW"/>
</dbReference>
<dbReference type="InterPro" id="IPR011765">
    <property type="entry name" value="Pept_M16_N"/>
</dbReference>
<keyword evidence="7" id="KW-0482">Metalloprotease</keyword>
<evidence type="ECO:0000256" key="4">
    <source>
        <dbReference type="ARBA" id="ARBA00022723"/>
    </source>
</evidence>
<keyword evidence="12" id="KW-1185">Reference proteome</keyword>
<keyword evidence="4" id="KW-0479">Metal-binding</keyword>
<dbReference type="PANTHER" id="PTHR43690">
    <property type="entry name" value="NARDILYSIN"/>
    <property type="match status" value="1"/>
</dbReference>
<comment type="cofactor">
    <cofactor evidence="1">
        <name>Zn(2+)</name>
        <dbReference type="ChEBI" id="CHEBI:29105"/>
    </cofactor>
</comment>
<dbReference type="STRING" id="212667.VFDL14_11050"/>
<dbReference type="Pfam" id="PF00675">
    <property type="entry name" value="Peptidase_M16"/>
    <property type="match status" value="1"/>
</dbReference>
<evidence type="ECO:0000256" key="3">
    <source>
        <dbReference type="ARBA" id="ARBA00022670"/>
    </source>
</evidence>
<accession>A0A066UQI6</accession>
<dbReference type="Gene3D" id="3.30.830.10">
    <property type="entry name" value="Metalloenzyme, LuxS/M16 peptidase-like"/>
    <property type="match status" value="4"/>
</dbReference>
<evidence type="ECO:0000256" key="6">
    <source>
        <dbReference type="ARBA" id="ARBA00022833"/>
    </source>
</evidence>
<feature type="domain" description="Peptidase M16 C-terminal" evidence="10">
    <location>
        <begin position="671"/>
        <end position="860"/>
    </location>
</feature>
<evidence type="ECO:0000256" key="2">
    <source>
        <dbReference type="ARBA" id="ARBA00007261"/>
    </source>
</evidence>
<dbReference type="InterPro" id="IPR001431">
    <property type="entry name" value="Pept_M16_Zn_BS"/>
</dbReference>
<comment type="similarity">
    <text evidence="2 8">Belongs to the peptidase M16 family.</text>
</comment>
<comment type="caution">
    <text evidence="11">The sequence shown here is derived from an EMBL/GenBank/DDBJ whole genome shotgun (WGS) entry which is preliminary data.</text>
</comment>
<evidence type="ECO:0000313" key="12">
    <source>
        <dbReference type="Proteomes" id="UP000027219"/>
    </source>
</evidence>
<dbReference type="InterPro" id="IPR011249">
    <property type="entry name" value="Metalloenz_LuxS/M16"/>
</dbReference>
<evidence type="ECO:0000256" key="5">
    <source>
        <dbReference type="ARBA" id="ARBA00022801"/>
    </source>
</evidence>
<dbReference type="PANTHER" id="PTHR43690:SF17">
    <property type="entry name" value="PROTEIN YHJJ"/>
    <property type="match status" value="1"/>
</dbReference>
<proteinExistence type="inferred from homology"/>
<reference evidence="11 12" key="1">
    <citation type="submission" date="2014-02" db="EMBL/GenBank/DDBJ databases">
        <title>Vibrio fortis Dalian14 Genome Sequencing.</title>
        <authorList>
            <person name="Wang Y."/>
            <person name="Song L."/>
            <person name="Liu G."/>
            <person name="Ding J."/>
        </authorList>
    </citation>
    <scope>NUCLEOTIDE SEQUENCE [LARGE SCALE GENOMIC DNA]</scope>
    <source>
        <strain evidence="11 12">Dalian14</strain>
    </source>
</reference>
<dbReference type="InterPro" id="IPR050626">
    <property type="entry name" value="Peptidase_M16"/>
</dbReference>
<dbReference type="EMBL" id="JFFR01000033">
    <property type="protein sequence ID" value="KDN26419.1"/>
    <property type="molecule type" value="Genomic_DNA"/>
</dbReference>
<dbReference type="GO" id="GO:0004222">
    <property type="term" value="F:metalloendopeptidase activity"/>
    <property type="evidence" value="ECO:0007669"/>
    <property type="project" value="InterPro"/>
</dbReference>
<keyword evidence="3" id="KW-0645">Protease</keyword>
<dbReference type="AlphaFoldDB" id="A0A066UQI6"/>
<evidence type="ECO:0000256" key="8">
    <source>
        <dbReference type="RuleBase" id="RU004447"/>
    </source>
</evidence>
<organism evidence="11 12">
    <name type="scientific">Vibrio fortis</name>
    <dbReference type="NCBI Taxonomy" id="212667"/>
    <lineage>
        <taxon>Bacteria</taxon>
        <taxon>Pseudomonadati</taxon>
        <taxon>Pseudomonadota</taxon>
        <taxon>Gammaproteobacteria</taxon>
        <taxon>Vibrionales</taxon>
        <taxon>Vibrionaceae</taxon>
        <taxon>Vibrio</taxon>
    </lineage>
</organism>
<evidence type="ECO:0000259" key="10">
    <source>
        <dbReference type="Pfam" id="PF05193"/>
    </source>
</evidence>
<gene>
    <name evidence="11" type="ORF">VFDL14_11050</name>
</gene>
<dbReference type="GO" id="GO:0046872">
    <property type="term" value="F:metal ion binding"/>
    <property type="evidence" value="ECO:0007669"/>
    <property type="project" value="UniProtKB-KW"/>
</dbReference>
<dbReference type="PROSITE" id="PS51257">
    <property type="entry name" value="PROKAR_LIPOPROTEIN"/>
    <property type="match status" value="1"/>
</dbReference>
<keyword evidence="6" id="KW-0862">Zinc</keyword>
<feature type="domain" description="Peptidase M16 C-terminal" evidence="10">
    <location>
        <begin position="204"/>
        <end position="375"/>
    </location>
</feature>
<sequence>MKNYCLVVALSVTLIGCSSISTENRIQSDPAWASGQLENGLTYHVYRDIEEPVSVRLVVHAGSFQETEQQEGYAHFVEHMAFNGSENFSQNDVISLFEDAGVSFGADLNAYTSYQETVYQLDLPDNTQLTQALTWMRDIGDGLDIADVEVEKEKGVILGEFRYARLEDKQLADKFYDYFIEGGQYESQDALGTKASVLAADQQGLRSFYQTWYQPQLVEVVVAGDINKEDAVALIKEKFSDWQRGQTPRPEKQRITSFNENDFVEYVKGGESPSLSLMFNRGSEVVYTHEQQHQRWLDDLSQRLIQQRLGSVFNDAALPTQWLLSERYSMEYQRYSLASVAFPVGSREVSQQQFISTLTSLRDYGVSEDEIVSEKQYYIDWLQNVEREWDAMNGLDLANYKVSSLVVEGPLQSAKDEKASLEAFVGSLNLDTINANIRSLLSSDYFLVIGVDASEDKDALTETTASLKAAYAVPGAKVARAANDHGFAVPTTTGEVVLVEQKYVDPYIQKWTLSNGVDMWYLRDTYANDEVGIYYTSLGGKMALDPSLYPATEIAIATMARSGLGSFTGSELDAHLDRETIELYSFIDSTRHGIEFKLYQDGLEQAFAALYSIATSPNISAKQLDAVKQEFIQERTAFLESPMGQFEQAMNHNTYQVNSSHYLIDGSAVENVSVEQVRQLHNTLFSKDRRNQLVIVGDIDPSILKPLVSQYVASIPLQEASIPDFSVPYKLPNKERIDLSVNTENSSEYILRVISDIPATETANSQPEVGVTAKEVFMTDLMQRILTTRLDAYVREELSLDYSPYNYWISQDGERSYDWFIGALIAPDNADKIETAIDKVMADLLKGISDDELRAAGKQLVNDFAPLESAPVDQAWFVSRYNMHDFGVEALFYVEGTVDSISRQDMDALAERLFGENSRHYKNILRPKN</sequence>
<evidence type="ECO:0000259" key="9">
    <source>
        <dbReference type="Pfam" id="PF00675"/>
    </source>
</evidence>
<evidence type="ECO:0000256" key="1">
    <source>
        <dbReference type="ARBA" id="ARBA00001947"/>
    </source>
</evidence>
<dbReference type="PROSITE" id="PS00143">
    <property type="entry name" value="INSULINASE"/>
    <property type="match status" value="1"/>
</dbReference>
<protein>
    <submittedName>
        <fullName evidence="11">Peptidase M16</fullName>
    </submittedName>
</protein>
<feature type="domain" description="Peptidase M16 N-terminal" evidence="9">
    <location>
        <begin position="51"/>
        <end position="168"/>
    </location>
</feature>
<dbReference type="InterPro" id="IPR007863">
    <property type="entry name" value="Peptidase_M16_C"/>
</dbReference>
<dbReference type="RefSeq" id="WP_032553694.1">
    <property type="nucleotide sequence ID" value="NZ_JFFR01000033.1"/>
</dbReference>
<dbReference type="Pfam" id="PF05193">
    <property type="entry name" value="Peptidase_M16_C"/>
    <property type="match status" value="2"/>
</dbReference>
<dbReference type="OrthoDB" id="9811314at2"/>
<name>A0A066UQI6_9VIBR</name>
<dbReference type="SUPFAM" id="SSF63411">
    <property type="entry name" value="LuxS/MPP-like metallohydrolase"/>
    <property type="match status" value="3"/>
</dbReference>
<keyword evidence="5" id="KW-0378">Hydrolase</keyword>
<evidence type="ECO:0000256" key="7">
    <source>
        <dbReference type="ARBA" id="ARBA00023049"/>
    </source>
</evidence>
<evidence type="ECO:0000313" key="11">
    <source>
        <dbReference type="EMBL" id="KDN26419.1"/>
    </source>
</evidence>